<feature type="short sequence motif" description="'KMSKS' region" evidence="13">
    <location>
        <begin position="275"/>
        <end position="279"/>
    </location>
</feature>
<dbReference type="SUPFAM" id="SSF52374">
    <property type="entry name" value="Nucleotidylyl transferase"/>
    <property type="match status" value="1"/>
</dbReference>
<evidence type="ECO:0000256" key="12">
    <source>
        <dbReference type="ARBA" id="ARBA00047398"/>
    </source>
</evidence>
<feature type="binding site" evidence="13">
    <location>
        <position position="243"/>
    </location>
    <ligand>
        <name>Zn(2+)</name>
        <dbReference type="ChEBI" id="CHEBI:29105"/>
    </ligand>
</feature>
<keyword evidence="10 13" id="KW-0648">Protein biosynthesis</keyword>
<evidence type="ECO:0000256" key="5">
    <source>
        <dbReference type="ARBA" id="ARBA00022598"/>
    </source>
</evidence>
<comment type="subunit">
    <text evidence="3 13">Monomer.</text>
</comment>
<evidence type="ECO:0000256" key="3">
    <source>
        <dbReference type="ARBA" id="ARBA00011245"/>
    </source>
</evidence>
<feature type="binding site" evidence="13">
    <location>
        <position position="278"/>
    </location>
    <ligand>
        <name>ATP</name>
        <dbReference type="ChEBI" id="CHEBI:30616"/>
    </ligand>
</feature>
<organism evidence="15 16">
    <name type="scientific">Amygdalobacter nucleatus</name>
    <dbReference type="NCBI Taxonomy" id="3029274"/>
    <lineage>
        <taxon>Bacteria</taxon>
        <taxon>Bacillati</taxon>
        <taxon>Bacillota</taxon>
        <taxon>Clostridia</taxon>
        <taxon>Eubacteriales</taxon>
        <taxon>Oscillospiraceae</taxon>
        <taxon>Amygdalobacter</taxon>
    </lineage>
</organism>
<dbReference type="PRINTS" id="PR00983">
    <property type="entry name" value="TRNASYNTHCYS"/>
</dbReference>
<evidence type="ECO:0000313" key="15">
    <source>
        <dbReference type="EMBL" id="KXB40158.1"/>
    </source>
</evidence>
<dbReference type="Pfam" id="PF01406">
    <property type="entry name" value="tRNA-synt_1e"/>
    <property type="match status" value="1"/>
</dbReference>
<dbReference type="InterPro" id="IPR056411">
    <property type="entry name" value="CysS_C"/>
</dbReference>
<comment type="similarity">
    <text evidence="2 13">Belongs to the class-I aminoacyl-tRNA synthetase family.</text>
</comment>
<keyword evidence="9 13" id="KW-0067">ATP-binding</keyword>
<dbReference type="SMART" id="SM00840">
    <property type="entry name" value="DALR_2"/>
    <property type="match status" value="1"/>
</dbReference>
<dbReference type="GO" id="GO:0008270">
    <property type="term" value="F:zinc ion binding"/>
    <property type="evidence" value="ECO:0007669"/>
    <property type="project" value="UniProtKB-UniRule"/>
</dbReference>
<evidence type="ECO:0000259" key="14">
    <source>
        <dbReference type="SMART" id="SM00840"/>
    </source>
</evidence>
<dbReference type="STRING" id="1497955.HMPREF1872_00969"/>
<feature type="binding site" evidence="13">
    <location>
        <position position="247"/>
    </location>
    <ligand>
        <name>Zn(2+)</name>
        <dbReference type="ChEBI" id="CHEBI:29105"/>
    </ligand>
</feature>
<evidence type="ECO:0000256" key="7">
    <source>
        <dbReference type="ARBA" id="ARBA00022741"/>
    </source>
</evidence>
<gene>
    <name evidence="13" type="primary">cysS</name>
    <name evidence="15" type="ORF">HMPREF1872_00969</name>
</gene>
<name>A0A133YAD1_9FIRM</name>
<evidence type="ECO:0000256" key="9">
    <source>
        <dbReference type="ARBA" id="ARBA00022840"/>
    </source>
</evidence>
<keyword evidence="6 13" id="KW-0479">Metal-binding</keyword>
<accession>A0A133YAD1</accession>
<keyword evidence="16" id="KW-1185">Reference proteome</keyword>
<comment type="caution">
    <text evidence="15">The sequence shown here is derived from an EMBL/GenBank/DDBJ whole genome shotgun (WGS) entry which is preliminary data.</text>
</comment>
<dbReference type="InterPro" id="IPR015273">
    <property type="entry name" value="Cys-tRNA-synt_Ia_DALR"/>
</dbReference>
<comment type="catalytic activity">
    <reaction evidence="12 13">
        <text>tRNA(Cys) + L-cysteine + ATP = L-cysteinyl-tRNA(Cys) + AMP + diphosphate</text>
        <dbReference type="Rhea" id="RHEA:17773"/>
        <dbReference type="Rhea" id="RHEA-COMP:9661"/>
        <dbReference type="Rhea" id="RHEA-COMP:9679"/>
        <dbReference type="ChEBI" id="CHEBI:30616"/>
        <dbReference type="ChEBI" id="CHEBI:33019"/>
        <dbReference type="ChEBI" id="CHEBI:35235"/>
        <dbReference type="ChEBI" id="CHEBI:78442"/>
        <dbReference type="ChEBI" id="CHEBI:78517"/>
        <dbReference type="ChEBI" id="CHEBI:456215"/>
        <dbReference type="EC" id="6.1.1.16"/>
    </reaction>
</comment>
<dbReference type="FunFam" id="3.40.50.620:FF:000009">
    <property type="entry name" value="Cysteine--tRNA ligase"/>
    <property type="match status" value="1"/>
</dbReference>
<keyword evidence="11 13" id="KW-0030">Aminoacyl-tRNA synthetase</keyword>
<dbReference type="HAMAP" id="MF_00041">
    <property type="entry name" value="Cys_tRNA_synth"/>
    <property type="match status" value="1"/>
</dbReference>
<dbReference type="SUPFAM" id="SSF47323">
    <property type="entry name" value="Anticodon-binding domain of a subclass of class I aminoacyl-tRNA synthetases"/>
    <property type="match status" value="1"/>
</dbReference>
<dbReference type="GO" id="GO:0004817">
    <property type="term" value="F:cysteine-tRNA ligase activity"/>
    <property type="evidence" value="ECO:0007669"/>
    <property type="project" value="UniProtKB-UniRule"/>
</dbReference>
<protein>
    <recommendedName>
        <fullName evidence="13">Cysteine--tRNA ligase</fullName>
        <ecNumber evidence="13">6.1.1.16</ecNumber>
    </recommendedName>
    <alternativeName>
        <fullName evidence="13">Cysteinyl-tRNA synthetase</fullName>
        <shortName evidence="13">CysRS</shortName>
    </alternativeName>
</protein>
<keyword evidence="4 13" id="KW-0963">Cytoplasm</keyword>
<dbReference type="AlphaFoldDB" id="A0A133YAD1"/>
<dbReference type="Gene3D" id="3.40.50.620">
    <property type="entry name" value="HUPs"/>
    <property type="match status" value="1"/>
</dbReference>
<evidence type="ECO:0000256" key="6">
    <source>
        <dbReference type="ARBA" id="ARBA00022723"/>
    </source>
</evidence>
<keyword evidence="8 13" id="KW-0862">Zinc</keyword>
<evidence type="ECO:0000256" key="1">
    <source>
        <dbReference type="ARBA" id="ARBA00004496"/>
    </source>
</evidence>
<dbReference type="EC" id="6.1.1.16" evidence="13"/>
<keyword evidence="5 13" id="KW-0436">Ligase</keyword>
<dbReference type="CDD" id="cd00672">
    <property type="entry name" value="CysRS_core"/>
    <property type="match status" value="1"/>
</dbReference>
<dbReference type="InterPro" id="IPR015803">
    <property type="entry name" value="Cys-tRNA-ligase"/>
</dbReference>
<dbReference type="InterPro" id="IPR024909">
    <property type="entry name" value="Cys-tRNA/MSH_ligase"/>
</dbReference>
<keyword evidence="7 13" id="KW-0547">Nucleotide-binding</keyword>
<dbReference type="NCBIfam" id="TIGR00435">
    <property type="entry name" value="cysS"/>
    <property type="match status" value="1"/>
</dbReference>
<dbReference type="Pfam" id="PF23493">
    <property type="entry name" value="CysS_C"/>
    <property type="match status" value="1"/>
</dbReference>
<sequence length="506" mass="57993">MLTDLQSKIYLHNTYCNRKEQFKPLQAGEVKIYVCGPTVYDFIHIGNARPMITFDVFRHFLEFVGYKVTYMQNFTDIDDKLIKRSQKENCEMLDIAERFINEYEHDSKSLNVEDADIQPRATQTIPQIIDMVGKLIDKGYAYVGKEGVYFKVRSLKSYGCLSGHNLDDLVGGQRTLIHDSQSDKQDDFDFAVWKFQKPGEPAWEAPFGAGRPGWHIECSAMIHKHLGEQIDIHCGGQDLIFPHHENEVAQSMAYTGKLLANYWLHNAYINVDNVKMSKSLGNFWTIRDLSKKFDYRVIRYFMLSAHYRSPINFSVAILQSAEKALQRIDENMANYRFLLSKQNLAEKTESDVLAELEQLDWSFESELNFKDCAYDDTVLDKAIKQSQCVYMNALADDLNTALAMSEIFNLIYATNCYLEQVKQVNYDLLALALATLNLFVKLLGINKASAADSEIKPEVMDLLEQRQAARANKNYALADELRDKLKELGYSIKDTAQGPQLIKLGE</sequence>
<evidence type="ECO:0000256" key="11">
    <source>
        <dbReference type="ARBA" id="ARBA00023146"/>
    </source>
</evidence>
<dbReference type="RefSeq" id="WP_066714346.1">
    <property type="nucleotide sequence ID" value="NZ_CP118869.1"/>
</dbReference>
<evidence type="ECO:0000256" key="10">
    <source>
        <dbReference type="ARBA" id="ARBA00022917"/>
    </source>
</evidence>
<dbReference type="Gene3D" id="1.20.120.1910">
    <property type="entry name" value="Cysteine-tRNA ligase, C-terminal anti-codon recognition domain"/>
    <property type="match status" value="1"/>
</dbReference>
<comment type="cofactor">
    <cofactor evidence="13">
        <name>Zn(2+)</name>
        <dbReference type="ChEBI" id="CHEBI:29105"/>
    </cofactor>
    <text evidence="13">Binds 1 zinc ion per subunit.</text>
</comment>
<evidence type="ECO:0000256" key="4">
    <source>
        <dbReference type="ARBA" id="ARBA00022490"/>
    </source>
</evidence>
<evidence type="ECO:0000256" key="2">
    <source>
        <dbReference type="ARBA" id="ARBA00005594"/>
    </source>
</evidence>
<feature type="binding site" evidence="13">
    <location>
        <position position="218"/>
    </location>
    <ligand>
        <name>Zn(2+)</name>
        <dbReference type="ChEBI" id="CHEBI:29105"/>
    </ligand>
</feature>
<dbReference type="Pfam" id="PF09190">
    <property type="entry name" value="DALR_2"/>
    <property type="match status" value="1"/>
</dbReference>
<dbReference type="PANTHER" id="PTHR10890">
    <property type="entry name" value="CYSTEINYL-TRNA SYNTHETASE"/>
    <property type="match status" value="1"/>
</dbReference>
<comment type="subcellular location">
    <subcellularLocation>
        <location evidence="1 13">Cytoplasm</location>
    </subcellularLocation>
</comment>
<dbReference type="PANTHER" id="PTHR10890:SF3">
    <property type="entry name" value="CYSTEINE--TRNA LIGASE, CYTOPLASMIC"/>
    <property type="match status" value="1"/>
</dbReference>
<evidence type="ECO:0000313" key="16">
    <source>
        <dbReference type="Proteomes" id="UP000070080"/>
    </source>
</evidence>
<dbReference type="PATRIC" id="fig|1497955.3.peg.940"/>
<dbReference type="GO" id="GO:0005829">
    <property type="term" value="C:cytosol"/>
    <property type="evidence" value="ECO:0007669"/>
    <property type="project" value="TreeGrafter"/>
</dbReference>
<dbReference type="GO" id="GO:0006423">
    <property type="term" value="P:cysteinyl-tRNA aminoacylation"/>
    <property type="evidence" value="ECO:0007669"/>
    <property type="project" value="UniProtKB-UniRule"/>
</dbReference>
<feature type="binding site" evidence="13">
    <location>
        <position position="35"/>
    </location>
    <ligand>
        <name>Zn(2+)</name>
        <dbReference type="ChEBI" id="CHEBI:29105"/>
    </ligand>
</feature>
<dbReference type="InterPro" id="IPR009080">
    <property type="entry name" value="tRNAsynth_Ia_anticodon-bd"/>
</dbReference>
<dbReference type="EMBL" id="LSCV01000031">
    <property type="protein sequence ID" value="KXB40158.1"/>
    <property type="molecule type" value="Genomic_DNA"/>
</dbReference>
<evidence type="ECO:0000256" key="13">
    <source>
        <dbReference type="HAMAP-Rule" id="MF_00041"/>
    </source>
</evidence>
<feature type="domain" description="Cysteinyl-tRNA synthetase class Ia DALR" evidence="14">
    <location>
        <begin position="389"/>
        <end position="455"/>
    </location>
</feature>
<dbReference type="InterPro" id="IPR014729">
    <property type="entry name" value="Rossmann-like_a/b/a_fold"/>
</dbReference>
<reference evidence="16" key="1">
    <citation type="submission" date="2016-01" db="EMBL/GenBank/DDBJ databases">
        <authorList>
            <person name="Mitreva M."/>
            <person name="Pepin K.H."/>
            <person name="Mihindukulasuriya K.A."/>
            <person name="Fulton R."/>
            <person name="Fronick C."/>
            <person name="O'Laughlin M."/>
            <person name="Miner T."/>
            <person name="Herter B."/>
            <person name="Rosa B.A."/>
            <person name="Cordes M."/>
            <person name="Tomlinson C."/>
            <person name="Wollam A."/>
            <person name="Palsikar V.B."/>
            <person name="Mardis E.R."/>
            <person name="Wilson R.K."/>
        </authorList>
    </citation>
    <scope>NUCLEOTIDE SEQUENCE [LARGE SCALE GENOMIC DNA]</scope>
    <source>
        <strain evidence="16">KA00274</strain>
    </source>
</reference>
<dbReference type="GO" id="GO:0005524">
    <property type="term" value="F:ATP binding"/>
    <property type="evidence" value="ECO:0007669"/>
    <property type="project" value="UniProtKB-UniRule"/>
</dbReference>
<evidence type="ECO:0000256" key="8">
    <source>
        <dbReference type="ARBA" id="ARBA00022833"/>
    </source>
</evidence>
<feature type="short sequence motif" description="'HIGH' region" evidence="13">
    <location>
        <begin position="37"/>
        <end position="47"/>
    </location>
</feature>
<dbReference type="InterPro" id="IPR032678">
    <property type="entry name" value="tRNA-synt_1_cat_dom"/>
</dbReference>
<proteinExistence type="inferred from homology"/>
<dbReference type="Proteomes" id="UP000070080">
    <property type="component" value="Unassembled WGS sequence"/>
</dbReference>